<evidence type="ECO:0000256" key="1">
    <source>
        <dbReference type="SAM" id="MobiDB-lite"/>
    </source>
</evidence>
<evidence type="ECO:0008006" key="4">
    <source>
        <dbReference type="Google" id="ProtNLM"/>
    </source>
</evidence>
<evidence type="ECO:0000313" key="2">
    <source>
        <dbReference type="EMBL" id="TQV68417.1"/>
    </source>
</evidence>
<dbReference type="GO" id="GO:0000030">
    <property type="term" value="F:mannosyltransferase activity"/>
    <property type="evidence" value="ECO:0007669"/>
    <property type="project" value="TreeGrafter"/>
</dbReference>
<sequence>MADSINGIPKRMGHIWIGPKPAPTHWMSSWQELHPDWEYTLYGNDILETFNFRAKHLIDYYIKVGEYAGAADLIRYEVLHAFGGYIAGADSICLHPIDELFQGPHAHTIYENEFVRGKLVSPIQACEPGNPFLDTLIDRLSKLSIDQLKSAWATTGNLFLARAIRELSPPITIWPSHTMIPVHFTGVTYEGNEKVYAIQLFGTTHGSYGKDQKTPSKGVPILEKIRMQLNRQKFRKQRRKLEKVDYFERAQRWIADARPSTTQAADDLPDPRSPKQT</sequence>
<dbReference type="AlphaFoldDB" id="A0A545STX8"/>
<dbReference type="GO" id="GO:0051999">
    <property type="term" value="P:mannosyl-inositol phosphorylceramide biosynthetic process"/>
    <property type="evidence" value="ECO:0007669"/>
    <property type="project" value="TreeGrafter"/>
</dbReference>
<dbReference type="InterPro" id="IPR051706">
    <property type="entry name" value="Glycosyltransferase_domain"/>
</dbReference>
<proteinExistence type="predicted"/>
<dbReference type="InterPro" id="IPR029044">
    <property type="entry name" value="Nucleotide-diphossugar_trans"/>
</dbReference>
<name>A0A545STX8_9RHOB</name>
<keyword evidence="3" id="KW-1185">Reference proteome</keyword>
<dbReference type="EMBL" id="VICH01000004">
    <property type="protein sequence ID" value="TQV68417.1"/>
    <property type="molecule type" value="Genomic_DNA"/>
</dbReference>
<dbReference type="GO" id="GO:0016020">
    <property type="term" value="C:membrane"/>
    <property type="evidence" value="ECO:0007669"/>
    <property type="project" value="GOC"/>
</dbReference>
<evidence type="ECO:0000313" key="3">
    <source>
        <dbReference type="Proteomes" id="UP000315816"/>
    </source>
</evidence>
<dbReference type="Proteomes" id="UP000315816">
    <property type="component" value="Unassembled WGS sequence"/>
</dbReference>
<reference evidence="2 3" key="1">
    <citation type="submission" date="2019-06" db="EMBL/GenBank/DDBJ databases">
        <title>A novel species of marine bacteria.</title>
        <authorList>
            <person name="Wang Y."/>
        </authorList>
    </citation>
    <scope>NUCLEOTIDE SEQUENCE [LARGE SCALE GENOMIC DNA]</scope>
    <source>
        <strain evidence="2 3">MA1-10</strain>
    </source>
</reference>
<comment type="caution">
    <text evidence="2">The sequence shown here is derived from an EMBL/GenBank/DDBJ whole genome shotgun (WGS) entry which is preliminary data.</text>
</comment>
<gene>
    <name evidence="2" type="ORF">FIL88_02160</name>
</gene>
<dbReference type="SUPFAM" id="SSF53448">
    <property type="entry name" value="Nucleotide-diphospho-sugar transferases"/>
    <property type="match status" value="1"/>
</dbReference>
<feature type="region of interest" description="Disordered" evidence="1">
    <location>
        <begin position="257"/>
        <end position="277"/>
    </location>
</feature>
<dbReference type="Gene3D" id="3.90.550.20">
    <property type="match status" value="1"/>
</dbReference>
<organism evidence="2 3">
    <name type="scientific">Aliiroseovarius halocynthiae</name>
    <dbReference type="NCBI Taxonomy" id="985055"/>
    <lineage>
        <taxon>Bacteria</taxon>
        <taxon>Pseudomonadati</taxon>
        <taxon>Pseudomonadota</taxon>
        <taxon>Alphaproteobacteria</taxon>
        <taxon>Rhodobacterales</taxon>
        <taxon>Paracoccaceae</taxon>
        <taxon>Aliiroseovarius</taxon>
    </lineage>
</organism>
<dbReference type="PANTHER" id="PTHR32385">
    <property type="entry name" value="MANNOSYL PHOSPHORYLINOSITOL CERAMIDE SYNTHASE"/>
    <property type="match status" value="1"/>
</dbReference>
<dbReference type="RefSeq" id="WP_142852169.1">
    <property type="nucleotide sequence ID" value="NZ_FXWW01000001.1"/>
</dbReference>
<accession>A0A545STX8</accession>
<dbReference type="PANTHER" id="PTHR32385:SF15">
    <property type="entry name" value="INOSITOL PHOSPHOCERAMIDE MANNOSYLTRANSFERASE 1"/>
    <property type="match status" value="1"/>
</dbReference>
<protein>
    <recommendedName>
        <fullName evidence="4">Glycosyl transferase</fullName>
    </recommendedName>
</protein>
<dbReference type="OrthoDB" id="277808at2"/>